<dbReference type="Pfam" id="PF01535">
    <property type="entry name" value="PPR"/>
    <property type="match status" value="2"/>
</dbReference>
<feature type="compositionally biased region" description="Basic and acidic residues" evidence="3">
    <location>
        <begin position="419"/>
        <end position="436"/>
    </location>
</feature>
<feature type="compositionally biased region" description="Pro residues" evidence="3">
    <location>
        <begin position="217"/>
        <end position="230"/>
    </location>
</feature>
<feature type="compositionally biased region" description="Low complexity" evidence="3">
    <location>
        <begin position="587"/>
        <end position="604"/>
    </location>
</feature>
<feature type="compositionally biased region" description="Polar residues" evidence="3">
    <location>
        <begin position="555"/>
        <end position="586"/>
    </location>
</feature>
<feature type="compositionally biased region" description="Basic residues" evidence="3">
    <location>
        <begin position="24"/>
        <end position="42"/>
    </location>
</feature>
<evidence type="ECO:0000256" key="3">
    <source>
        <dbReference type="SAM" id="MobiDB-lite"/>
    </source>
</evidence>
<dbReference type="Pfam" id="PF13041">
    <property type="entry name" value="PPR_2"/>
    <property type="match status" value="3"/>
</dbReference>
<protein>
    <recommendedName>
        <fullName evidence="5">Pentacotripeptide-repeat region of PRORP domain-containing protein</fullName>
    </recommendedName>
</protein>
<evidence type="ECO:0000313" key="4">
    <source>
        <dbReference type="EMBL" id="CEM34218.1"/>
    </source>
</evidence>
<gene>
    <name evidence="4" type="ORF">Cvel_748</name>
</gene>
<feature type="compositionally biased region" description="Polar residues" evidence="3">
    <location>
        <begin position="1221"/>
        <end position="1241"/>
    </location>
</feature>
<evidence type="ECO:0000256" key="1">
    <source>
        <dbReference type="ARBA" id="ARBA00022737"/>
    </source>
</evidence>
<sequence length="1281" mass="136736">MTTQTTDTDVCVEITPNDGTASGKKAKKGKLATRNAKKRAKKQQTQEESQMTSSREVRQEEENEASPCQTTNDANAQTKDTNTEGRSTRDQDEVEDKTERKKENPKAKCEISNQTEGQTQNSTFNPLPPTASTQSQTQTISLSSLSQQRQDNEAPNVDTQTKVLLLPSHNAKDRNSSTQAKTTEAADDDEVRLVFRNTSPLSLQPAFGVSSFLNAPSNPPSPLKPQPPTPHNKKQTAKSPLATRPPQIQSAPKPQEEAMSCRFPSTPVSSLPASCADSTPTPRQTHSIAGSDRPRSQHSSAPIDSGGVSVSVTGSSSIGNFHSMHRWGTHGSSTAASSTVRPSEAVAEMERMIRAGNFPRATMLLEDLCTRGNGSRRVFAVAVRSFVGAGALREAEAALRLMRQGGSGRTLSVRGSGESLRDSHSMTGSEKSHQKEQQGGGLSDLGLHSLLGGALVESGQKQRATWVLEAAVKVAAGDPDPAVSHVMFALRSCGAVGRLDLGLCLLENLEAGGKPCGTLVWNSFIDLAVTNKEPFRAVAAFEKMKLFAAAAAARSTGTSESNEGRQTSAEGSELSAVQSTHSAAQNQKSSSSSSSTKVSVSGQGKSRGGKGKDRNNKERDNKDGRAGGDRNDARCTPDAVTFNTLVRAKSQMKDVNGALALLDEMQSCGVAPNAVTFNSLIHACVNNRQMDKAARVLEEMRQSRLQPDKITYATLISGIKLDKTGCALRNGFDCLEELRAQGVVLDEVLYNSLMDACVHCGAVGDAERLFHQMKKEGICPSAVAFSIVMKGLGRCGRLDAAVNYLSEMDASGVAANAVIFGCLIDSALKSHRTDVADVLFEEMKMRGIDHTLVTCTLLIKRYGFSKDLDAAMQVLRQMCAQGIQPSSVTFNALLDTAVRSGRTDAVAPILRELESQGLSADVVTFSIICKGLCQIGNLEAAFDTLEKMKAINCQPDEILFNSLIDGCASAGKPELALKVLDDMKASKIRPSAVTFSILAKAFGESGQLERSIRVLDMLNSAGLINSRPVYATIFQCVLNHNKMVPWGEIAYSRMRSEGVRPDGSIFGMLISGFCQQGNAERAVAMVRDAAMERIQLTSWTYASLLRFLSQGPLSAVDARRNLSAEVRQIRQVQGVNDEVPRRSGGHSGGGGGLAKRKAAAGGGNNNGMRPRSNFNGPFQGPHNLGGAPIETQGGPRMTNGFPQPSTPNTTNRPFHFPATQGGLSKPSNFPRGSQCPPTQSAPQPRPLSPPPGLGLPGRTQKKPPGASLFNSNTTTKNLRGC</sequence>
<dbReference type="EMBL" id="CDMZ01001547">
    <property type="protein sequence ID" value="CEM34218.1"/>
    <property type="molecule type" value="Genomic_DNA"/>
</dbReference>
<feature type="compositionally biased region" description="Polar residues" evidence="3">
    <location>
        <begin position="1268"/>
        <end position="1281"/>
    </location>
</feature>
<feature type="repeat" description="PPR" evidence="2">
    <location>
        <begin position="673"/>
        <end position="707"/>
    </location>
</feature>
<name>A0A0G4GU46_9ALVE</name>
<dbReference type="PANTHER" id="PTHR47936">
    <property type="entry name" value="PPR_LONG DOMAIN-CONTAINING PROTEIN"/>
    <property type="match status" value="1"/>
</dbReference>
<feature type="region of interest" description="Disordered" evidence="3">
    <location>
        <begin position="1133"/>
        <end position="1281"/>
    </location>
</feature>
<dbReference type="Pfam" id="PF12854">
    <property type="entry name" value="PPR_1"/>
    <property type="match status" value="1"/>
</dbReference>
<feature type="compositionally biased region" description="Polar residues" evidence="3">
    <location>
        <begin position="111"/>
        <end position="125"/>
    </location>
</feature>
<dbReference type="PROSITE" id="PS51375">
    <property type="entry name" value="PPR"/>
    <property type="match status" value="8"/>
</dbReference>
<feature type="compositionally biased region" description="Polar residues" evidence="3">
    <location>
        <begin position="266"/>
        <end position="288"/>
    </location>
</feature>
<dbReference type="VEuPathDB" id="CryptoDB:Cvel_748"/>
<proteinExistence type="predicted"/>
<feature type="compositionally biased region" description="Basic and acidic residues" evidence="3">
    <location>
        <begin position="610"/>
        <end position="635"/>
    </location>
</feature>
<reference evidence="4" key="1">
    <citation type="submission" date="2014-11" db="EMBL/GenBank/DDBJ databases">
        <authorList>
            <person name="Otto D Thomas"/>
            <person name="Naeem Raeece"/>
        </authorList>
    </citation>
    <scope>NUCLEOTIDE SEQUENCE</scope>
</reference>
<feature type="repeat" description="PPR" evidence="2">
    <location>
        <begin position="638"/>
        <end position="672"/>
    </location>
</feature>
<dbReference type="Pfam" id="PF13812">
    <property type="entry name" value="PPR_3"/>
    <property type="match status" value="1"/>
</dbReference>
<evidence type="ECO:0000256" key="2">
    <source>
        <dbReference type="PROSITE-ProRule" id="PRU00708"/>
    </source>
</evidence>
<feature type="region of interest" description="Disordered" evidence="3">
    <location>
        <begin position="407"/>
        <end position="440"/>
    </location>
</feature>
<feature type="compositionally biased region" description="Polar residues" evidence="3">
    <location>
        <begin position="1200"/>
        <end position="1212"/>
    </location>
</feature>
<feature type="compositionally biased region" description="Pro residues" evidence="3">
    <location>
        <begin position="1243"/>
        <end position="1253"/>
    </location>
</feature>
<feature type="repeat" description="PPR" evidence="2">
    <location>
        <begin position="921"/>
        <end position="955"/>
    </location>
</feature>
<dbReference type="GO" id="GO:0009507">
    <property type="term" value="C:chloroplast"/>
    <property type="evidence" value="ECO:0007669"/>
    <property type="project" value="TreeGrafter"/>
</dbReference>
<keyword evidence="1" id="KW-0677">Repeat</keyword>
<feature type="repeat" description="PPR" evidence="2">
    <location>
        <begin position="886"/>
        <end position="920"/>
    </location>
</feature>
<feature type="region of interest" description="Disordered" evidence="3">
    <location>
        <begin position="1"/>
        <end position="191"/>
    </location>
</feature>
<dbReference type="PANTHER" id="PTHR47936:SF1">
    <property type="entry name" value="PENTATRICOPEPTIDE REPEAT-CONTAINING PROTEIN GUN1, CHLOROPLASTIC"/>
    <property type="match status" value="1"/>
</dbReference>
<accession>A0A0G4GU46</accession>
<dbReference type="NCBIfam" id="TIGR00756">
    <property type="entry name" value="PPR"/>
    <property type="match status" value="6"/>
</dbReference>
<dbReference type="InterPro" id="IPR002885">
    <property type="entry name" value="PPR_rpt"/>
</dbReference>
<feature type="repeat" description="PPR" evidence="2">
    <location>
        <begin position="956"/>
        <end position="990"/>
    </location>
</feature>
<evidence type="ECO:0008006" key="5">
    <source>
        <dbReference type="Google" id="ProtNLM"/>
    </source>
</evidence>
<feature type="region of interest" description="Disordered" evidence="3">
    <location>
        <begin position="554"/>
        <end position="636"/>
    </location>
</feature>
<feature type="compositionally biased region" description="Low complexity" evidence="3">
    <location>
        <begin position="130"/>
        <end position="149"/>
    </location>
</feature>
<feature type="repeat" description="PPR" evidence="2">
    <location>
        <begin position="851"/>
        <end position="885"/>
    </location>
</feature>
<dbReference type="InterPro" id="IPR011990">
    <property type="entry name" value="TPR-like_helical_dom_sf"/>
</dbReference>
<feature type="compositionally biased region" description="Polar residues" evidence="3">
    <location>
        <begin position="66"/>
        <end position="80"/>
    </location>
</feature>
<dbReference type="GO" id="GO:0031930">
    <property type="term" value="P:mitochondria-nucleus signaling pathway"/>
    <property type="evidence" value="ECO:0007669"/>
    <property type="project" value="TreeGrafter"/>
</dbReference>
<feature type="region of interest" description="Disordered" evidence="3">
    <location>
        <begin position="322"/>
        <end position="341"/>
    </location>
</feature>
<dbReference type="Gene3D" id="1.25.40.10">
    <property type="entry name" value="Tetratricopeptide repeat domain"/>
    <property type="match status" value="6"/>
</dbReference>
<feature type="repeat" description="PPR" evidence="2">
    <location>
        <begin position="781"/>
        <end position="815"/>
    </location>
</feature>
<feature type="repeat" description="PPR" evidence="2">
    <location>
        <begin position="746"/>
        <end position="780"/>
    </location>
</feature>
<organism evidence="4">
    <name type="scientific">Chromera velia CCMP2878</name>
    <dbReference type="NCBI Taxonomy" id="1169474"/>
    <lineage>
        <taxon>Eukaryota</taxon>
        <taxon>Sar</taxon>
        <taxon>Alveolata</taxon>
        <taxon>Colpodellida</taxon>
        <taxon>Chromeraceae</taxon>
        <taxon>Chromera</taxon>
    </lineage>
</organism>
<feature type="region of interest" description="Disordered" evidence="3">
    <location>
        <begin position="210"/>
        <end position="311"/>
    </location>
</feature>
<feature type="compositionally biased region" description="Basic and acidic residues" evidence="3">
    <location>
        <begin position="81"/>
        <end position="109"/>
    </location>
</feature>